<dbReference type="PANTHER" id="PTHR23235:SF120">
    <property type="entry name" value="KRUPPEL-LIKE FACTOR 15"/>
    <property type="match status" value="1"/>
</dbReference>
<evidence type="ECO:0000256" key="4">
    <source>
        <dbReference type="ARBA" id="ARBA00022771"/>
    </source>
</evidence>
<dbReference type="Pfam" id="PF00096">
    <property type="entry name" value="zf-C2H2"/>
    <property type="match status" value="1"/>
</dbReference>
<evidence type="ECO:0000256" key="6">
    <source>
        <dbReference type="ARBA" id="ARBA00023015"/>
    </source>
</evidence>
<dbReference type="SMART" id="SM00355">
    <property type="entry name" value="ZnF_C2H2"/>
    <property type="match status" value="2"/>
</dbReference>
<feature type="region of interest" description="Disordered" evidence="10">
    <location>
        <begin position="127"/>
        <end position="146"/>
    </location>
</feature>
<accession>A0AAD2D8U1</accession>
<evidence type="ECO:0000313" key="13">
    <source>
        <dbReference type="Proteomes" id="UP001295684"/>
    </source>
</evidence>
<keyword evidence="2" id="KW-0479">Metal-binding</keyword>
<name>A0AAD2D8U1_EUPCR</name>
<dbReference type="GO" id="GO:0005634">
    <property type="term" value="C:nucleus"/>
    <property type="evidence" value="ECO:0007669"/>
    <property type="project" value="UniProtKB-SubCell"/>
</dbReference>
<comment type="caution">
    <text evidence="12">The sequence shown here is derived from an EMBL/GenBank/DDBJ whole genome shotgun (WGS) entry which is preliminary data.</text>
</comment>
<keyword evidence="13" id="KW-1185">Reference proteome</keyword>
<dbReference type="GO" id="GO:0000981">
    <property type="term" value="F:DNA-binding transcription factor activity, RNA polymerase II-specific"/>
    <property type="evidence" value="ECO:0007669"/>
    <property type="project" value="TreeGrafter"/>
</dbReference>
<reference evidence="12" key="1">
    <citation type="submission" date="2023-07" db="EMBL/GenBank/DDBJ databases">
        <authorList>
            <consortium name="AG Swart"/>
            <person name="Singh M."/>
            <person name="Singh A."/>
            <person name="Seah K."/>
            <person name="Emmerich C."/>
        </authorList>
    </citation>
    <scope>NUCLEOTIDE SEQUENCE</scope>
    <source>
        <strain evidence="12">DP1</strain>
    </source>
</reference>
<dbReference type="GO" id="GO:0000978">
    <property type="term" value="F:RNA polymerase II cis-regulatory region sequence-specific DNA binding"/>
    <property type="evidence" value="ECO:0007669"/>
    <property type="project" value="TreeGrafter"/>
</dbReference>
<dbReference type="PROSITE" id="PS00028">
    <property type="entry name" value="ZINC_FINGER_C2H2_1"/>
    <property type="match status" value="2"/>
</dbReference>
<dbReference type="InterPro" id="IPR036236">
    <property type="entry name" value="Znf_C2H2_sf"/>
</dbReference>
<keyword evidence="7" id="KW-0804">Transcription</keyword>
<evidence type="ECO:0000256" key="3">
    <source>
        <dbReference type="ARBA" id="ARBA00022737"/>
    </source>
</evidence>
<evidence type="ECO:0000256" key="5">
    <source>
        <dbReference type="ARBA" id="ARBA00022833"/>
    </source>
</evidence>
<evidence type="ECO:0000256" key="1">
    <source>
        <dbReference type="ARBA" id="ARBA00004123"/>
    </source>
</evidence>
<evidence type="ECO:0000256" key="7">
    <source>
        <dbReference type="ARBA" id="ARBA00023163"/>
    </source>
</evidence>
<keyword evidence="3" id="KW-0677">Repeat</keyword>
<evidence type="ECO:0000256" key="10">
    <source>
        <dbReference type="SAM" id="MobiDB-lite"/>
    </source>
</evidence>
<sequence>MQPITINFNQYCSNDSGMRQSSMGCHGSHLYGGVNPSATSFSMPMRLLEMPPIEAYLSFINGLESLNNRASFVPVLDSPTPPAGNQAKCQLKPLNTLCESLNNEDIPKFTANSTECISEAGSSKGQSSKFVEKKEKSKPTSHREGLLTNETPDILKKYKYEFSYVSSCGPNRKKRIIHCGYAGCSKTFIKAWNFVDHARMHLGERPFACQLCASRFTQKGNLKKHMKKHLQAEEEERASKNLNLSLLNFDNICYFHFISVLN</sequence>
<dbReference type="AlphaFoldDB" id="A0AAD2D8U1"/>
<keyword evidence="4 9" id="KW-0863">Zinc-finger</keyword>
<dbReference type="SUPFAM" id="SSF57667">
    <property type="entry name" value="beta-beta-alpha zinc fingers"/>
    <property type="match status" value="1"/>
</dbReference>
<evidence type="ECO:0000259" key="11">
    <source>
        <dbReference type="PROSITE" id="PS50157"/>
    </source>
</evidence>
<organism evidence="12 13">
    <name type="scientific">Euplotes crassus</name>
    <dbReference type="NCBI Taxonomy" id="5936"/>
    <lineage>
        <taxon>Eukaryota</taxon>
        <taxon>Sar</taxon>
        <taxon>Alveolata</taxon>
        <taxon>Ciliophora</taxon>
        <taxon>Intramacronucleata</taxon>
        <taxon>Spirotrichea</taxon>
        <taxon>Hypotrichia</taxon>
        <taxon>Euplotida</taxon>
        <taxon>Euplotidae</taxon>
        <taxon>Moneuplotes</taxon>
    </lineage>
</organism>
<evidence type="ECO:0000256" key="8">
    <source>
        <dbReference type="ARBA" id="ARBA00023242"/>
    </source>
</evidence>
<gene>
    <name evidence="12" type="ORF">ECRASSUSDP1_LOCUS25138</name>
</gene>
<dbReference type="InterPro" id="IPR013087">
    <property type="entry name" value="Znf_C2H2_type"/>
</dbReference>
<evidence type="ECO:0000313" key="12">
    <source>
        <dbReference type="EMBL" id="CAI2383633.1"/>
    </source>
</evidence>
<dbReference type="Gene3D" id="3.30.160.60">
    <property type="entry name" value="Classic Zinc Finger"/>
    <property type="match status" value="1"/>
</dbReference>
<dbReference type="FunFam" id="3.30.160.60:FF:000130">
    <property type="entry name" value="Spalt-like transcription factor 4"/>
    <property type="match status" value="1"/>
</dbReference>
<evidence type="ECO:0000256" key="2">
    <source>
        <dbReference type="ARBA" id="ARBA00022723"/>
    </source>
</evidence>
<feature type="compositionally biased region" description="Basic and acidic residues" evidence="10">
    <location>
        <begin position="130"/>
        <end position="145"/>
    </location>
</feature>
<dbReference type="PROSITE" id="PS50157">
    <property type="entry name" value="ZINC_FINGER_C2H2_2"/>
    <property type="match status" value="2"/>
</dbReference>
<dbReference type="PANTHER" id="PTHR23235">
    <property type="entry name" value="KRUEPPEL-LIKE TRANSCRIPTION FACTOR"/>
    <property type="match status" value="1"/>
</dbReference>
<proteinExistence type="predicted"/>
<keyword evidence="8" id="KW-0539">Nucleus</keyword>
<dbReference type="GO" id="GO:0008270">
    <property type="term" value="F:zinc ion binding"/>
    <property type="evidence" value="ECO:0007669"/>
    <property type="project" value="UniProtKB-KW"/>
</dbReference>
<comment type="subcellular location">
    <subcellularLocation>
        <location evidence="1">Nucleus</location>
    </subcellularLocation>
</comment>
<feature type="domain" description="C2H2-type" evidence="11">
    <location>
        <begin position="177"/>
        <end position="206"/>
    </location>
</feature>
<protein>
    <recommendedName>
        <fullName evidence="11">C2H2-type domain-containing protein</fullName>
    </recommendedName>
</protein>
<dbReference type="Proteomes" id="UP001295684">
    <property type="component" value="Unassembled WGS sequence"/>
</dbReference>
<feature type="domain" description="C2H2-type" evidence="11">
    <location>
        <begin position="207"/>
        <end position="234"/>
    </location>
</feature>
<keyword evidence="6" id="KW-0805">Transcription regulation</keyword>
<evidence type="ECO:0000256" key="9">
    <source>
        <dbReference type="PROSITE-ProRule" id="PRU00042"/>
    </source>
</evidence>
<keyword evidence="5" id="KW-0862">Zinc</keyword>
<dbReference type="EMBL" id="CAMPGE010025923">
    <property type="protein sequence ID" value="CAI2383633.1"/>
    <property type="molecule type" value="Genomic_DNA"/>
</dbReference>